<accession>A0AAV8SLW8</accession>
<dbReference type="AlphaFoldDB" id="A0AAV8SLW8"/>
<evidence type="ECO:0000313" key="2">
    <source>
        <dbReference type="Proteomes" id="UP001159364"/>
    </source>
</evidence>
<sequence length="120" mass="13613">MVGLRTQAPYTELAMSSAAAAIVAAAVLCMLRDEASRTVWIARRLSHHFFFWYVRSGFEGGFTKAWLGEAIDKSFFFPLKKGTWLLPQWRGLTLTSKPKLRLMALPTLSIIMDARTKEFL</sequence>
<name>A0AAV8SLW8_9ROSI</name>
<reference evidence="1 2" key="1">
    <citation type="submission" date="2021-09" db="EMBL/GenBank/DDBJ databases">
        <title>Genomic insights and catalytic innovation underlie evolution of tropane alkaloids biosynthesis.</title>
        <authorList>
            <person name="Wang Y.-J."/>
            <person name="Tian T."/>
            <person name="Huang J.-P."/>
            <person name="Huang S.-X."/>
        </authorList>
    </citation>
    <scope>NUCLEOTIDE SEQUENCE [LARGE SCALE GENOMIC DNA]</scope>
    <source>
        <strain evidence="1">KIB-2018</strain>
        <tissue evidence="1">Leaf</tissue>
    </source>
</reference>
<dbReference type="Proteomes" id="UP001159364">
    <property type="component" value="Linkage Group LG10"/>
</dbReference>
<dbReference type="EMBL" id="JAIWQS010000010">
    <property type="protein sequence ID" value="KAJ8753053.1"/>
    <property type="molecule type" value="Genomic_DNA"/>
</dbReference>
<protein>
    <submittedName>
        <fullName evidence="1">Uncharacterized protein</fullName>
    </submittedName>
</protein>
<evidence type="ECO:0000313" key="1">
    <source>
        <dbReference type="EMBL" id="KAJ8753053.1"/>
    </source>
</evidence>
<comment type="caution">
    <text evidence="1">The sequence shown here is derived from an EMBL/GenBank/DDBJ whole genome shotgun (WGS) entry which is preliminary data.</text>
</comment>
<proteinExistence type="predicted"/>
<organism evidence="1 2">
    <name type="scientific">Erythroxylum novogranatense</name>
    <dbReference type="NCBI Taxonomy" id="1862640"/>
    <lineage>
        <taxon>Eukaryota</taxon>
        <taxon>Viridiplantae</taxon>
        <taxon>Streptophyta</taxon>
        <taxon>Embryophyta</taxon>
        <taxon>Tracheophyta</taxon>
        <taxon>Spermatophyta</taxon>
        <taxon>Magnoliopsida</taxon>
        <taxon>eudicotyledons</taxon>
        <taxon>Gunneridae</taxon>
        <taxon>Pentapetalae</taxon>
        <taxon>rosids</taxon>
        <taxon>fabids</taxon>
        <taxon>Malpighiales</taxon>
        <taxon>Erythroxylaceae</taxon>
        <taxon>Erythroxylum</taxon>
    </lineage>
</organism>
<gene>
    <name evidence="1" type="ORF">K2173_011821</name>
</gene>
<keyword evidence="2" id="KW-1185">Reference proteome</keyword>